<evidence type="ECO:0000313" key="3">
    <source>
        <dbReference type="EMBL" id="HAT1597907.1"/>
    </source>
</evidence>
<dbReference type="Proteomes" id="UP000861567">
    <property type="component" value="Unassembled WGS sequence"/>
</dbReference>
<reference evidence="3" key="2">
    <citation type="submission" date="2020-11" db="EMBL/GenBank/DDBJ databases">
        <authorList>
            <consortium name="NCBI Pathogen Detection Project"/>
        </authorList>
    </citation>
    <scope>NUCLEOTIDE SEQUENCE</scope>
    <source>
        <strain evidence="3">D3612</strain>
    </source>
</reference>
<protein>
    <submittedName>
        <fullName evidence="3">Cupin domain-containing protein</fullName>
    </submittedName>
</protein>
<name>A0AAN5KU72_LEGPN</name>
<sequence length="148" mass="16419">MHKGSELNTFGFLALAVMLVGICPSVYAKCPTNSQTIGVTKMNEQQWEEINDQHSHPKQAVFFHDHKSGLVKFKAGYKNPPHYYENDLAGIILSGEIDFKVNGKTINLGKGDYFTIPARTCFSSFSKNGATIAMFGHKPGSYEKIKSQ</sequence>
<evidence type="ECO:0000313" key="4">
    <source>
        <dbReference type="Proteomes" id="UP000861567"/>
    </source>
</evidence>
<dbReference type="SUPFAM" id="SSF51182">
    <property type="entry name" value="RmlC-like cupins"/>
    <property type="match status" value="1"/>
</dbReference>
<accession>A0AAN5KU72</accession>
<dbReference type="AlphaFoldDB" id="A0AAN5KU72"/>
<dbReference type="InterPro" id="IPR014710">
    <property type="entry name" value="RmlC-like_jellyroll"/>
</dbReference>
<organism evidence="3 4">
    <name type="scientific">Legionella pneumophila</name>
    <dbReference type="NCBI Taxonomy" id="446"/>
    <lineage>
        <taxon>Bacteria</taxon>
        <taxon>Pseudomonadati</taxon>
        <taxon>Pseudomonadota</taxon>
        <taxon>Gammaproteobacteria</taxon>
        <taxon>Legionellales</taxon>
        <taxon>Legionellaceae</taxon>
        <taxon>Legionella</taxon>
    </lineage>
</organism>
<evidence type="ECO:0000313" key="2">
    <source>
        <dbReference type="EMBL" id="HAT1595117.1"/>
    </source>
</evidence>
<reference evidence="3" key="1">
    <citation type="journal article" date="2018" name="Genome Biol.">
        <title>SKESA: strategic k-mer extension for scrupulous assemblies.</title>
        <authorList>
            <person name="Souvorov A."/>
            <person name="Agarwala R."/>
            <person name="Lipman D.J."/>
        </authorList>
    </citation>
    <scope>NUCLEOTIDE SEQUENCE</scope>
    <source>
        <strain evidence="3">D3612</strain>
    </source>
</reference>
<dbReference type="InterPro" id="IPR011051">
    <property type="entry name" value="RmlC_Cupin_sf"/>
</dbReference>
<feature type="domain" description="Cupin type-2" evidence="1">
    <location>
        <begin position="70"/>
        <end position="120"/>
    </location>
</feature>
<gene>
    <name evidence="2" type="ORF">I8Y58_000310</name>
    <name evidence="3" type="ORF">I8Y58_003197</name>
</gene>
<dbReference type="EMBL" id="DACSEI010000110">
    <property type="protein sequence ID" value="HAT1597907.1"/>
    <property type="molecule type" value="Genomic_DNA"/>
</dbReference>
<comment type="caution">
    <text evidence="3">The sequence shown here is derived from an EMBL/GenBank/DDBJ whole genome shotgun (WGS) entry which is preliminary data.</text>
</comment>
<dbReference type="Gene3D" id="2.60.120.10">
    <property type="entry name" value="Jelly Rolls"/>
    <property type="match status" value="1"/>
</dbReference>
<proteinExistence type="predicted"/>
<dbReference type="Pfam" id="PF07883">
    <property type="entry name" value="Cupin_2"/>
    <property type="match status" value="1"/>
</dbReference>
<dbReference type="EMBL" id="DACSEI010000002">
    <property type="protein sequence ID" value="HAT1595117.1"/>
    <property type="molecule type" value="Genomic_DNA"/>
</dbReference>
<evidence type="ECO:0000259" key="1">
    <source>
        <dbReference type="Pfam" id="PF07883"/>
    </source>
</evidence>
<dbReference type="InterPro" id="IPR013096">
    <property type="entry name" value="Cupin_2"/>
</dbReference>